<feature type="region of interest" description="Disordered" evidence="1">
    <location>
        <begin position="367"/>
        <end position="404"/>
    </location>
</feature>
<evidence type="ECO:0000313" key="2">
    <source>
        <dbReference type="EnsemblMetazoa" id="AMAM007825-PA"/>
    </source>
</evidence>
<organism evidence="2 3">
    <name type="scientific">Anopheles maculatus</name>
    <dbReference type="NCBI Taxonomy" id="74869"/>
    <lineage>
        <taxon>Eukaryota</taxon>
        <taxon>Metazoa</taxon>
        <taxon>Ecdysozoa</taxon>
        <taxon>Arthropoda</taxon>
        <taxon>Hexapoda</taxon>
        <taxon>Insecta</taxon>
        <taxon>Pterygota</taxon>
        <taxon>Neoptera</taxon>
        <taxon>Endopterygota</taxon>
        <taxon>Diptera</taxon>
        <taxon>Nematocera</taxon>
        <taxon>Culicoidea</taxon>
        <taxon>Culicidae</taxon>
        <taxon>Anophelinae</taxon>
        <taxon>Anopheles</taxon>
        <taxon>Anopheles maculatus group</taxon>
    </lineage>
</organism>
<dbReference type="Proteomes" id="UP000075901">
    <property type="component" value="Unassembled WGS sequence"/>
</dbReference>
<feature type="compositionally biased region" description="Basic and acidic residues" evidence="1">
    <location>
        <begin position="632"/>
        <end position="647"/>
    </location>
</feature>
<reference evidence="3" key="1">
    <citation type="submission" date="2013-09" db="EMBL/GenBank/DDBJ databases">
        <title>The Genome Sequence of Anopheles maculatus species B.</title>
        <authorList>
            <consortium name="The Broad Institute Genomics Platform"/>
            <person name="Neafsey D.E."/>
            <person name="Besansky N."/>
            <person name="Howell P."/>
            <person name="Walton C."/>
            <person name="Young S.K."/>
            <person name="Zeng Q."/>
            <person name="Gargeya S."/>
            <person name="Fitzgerald M."/>
            <person name="Haas B."/>
            <person name="Abouelleil A."/>
            <person name="Allen A.W."/>
            <person name="Alvarado L."/>
            <person name="Arachchi H.M."/>
            <person name="Berlin A.M."/>
            <person name="Chapman S.B."/>
            <person name="Gainer-Dewar J."/>
            <person name="Goldberg J."/>
            <person name="Griggs A."/>
            <person name="Gujja S."/>
            <person name="Hansen M."/>
            <person name="Howarth C."/>
            <person name="Imamovic A."/>
            <person name="Ireland A."/>
            <person name="Larimer J."/>
            <person name="McCowan C."/>
            <person name="Murphy C."/>
            <person name="Pearson M."/>
            <person name="Poon T.W."/>
            <person name="Priest M."/>
            <person name="Roberts A."/>
            <person name="Saif S."/>
            <person name="Shea T."/>
            <person name="Sisk P."/>
            <person name="Sykes S."/>
            <person name="Wortman J."/>
            <person name="Nusbaum C."/>
            <person name="Birren B."/>
        </authorList>
    </citation>
    <scope>NUCLEOTIDE SEQUENCE [LARGE SCALE GENOMIC DNA]</scope>
    <source>
        <strain evidence="3">maculatus3</strain>
    </source>
</reference>
<evidence type="ECO:0000313" key="3">
    <source>
        <dbReference type="Proteomes" id="UP000075901"/>
    </source>
</evidence>
<feature type="region of interest" description="Disordered" evidence="1">
    <location>
        <begin position="632"/>
        <end position="669"/>
    </location>
</feature>
<feature type="region of interest" description="Disordered" evidence="1">
    <location>
        <begin position="934"/>
        <end position="954"/>
    </location>
</feature>
<reference evidence="2" key="2">
    <citation type="submission" date="2020-05" db="UniProtKB">
        <authorList>
            <consortium name="EnsemblMetazoa"/>
        </authorList>
    </citation>
    <scope>IDENTIFICATION</scope>
    <source>
        <strain evidence="2">maculatus3</strain>
    </source>
</reference>
<feature type="region of interest" description="Disordered" evidence="1">
    <location>
        <begin position="206"/>
        <end position="257"/>
    </location>
</feature>
<feature type="compositionally biased region" description="Polar residues" evidence="1">
    <location>
        <begin position="220"/>
        <end position="230"/>
    </location>
</feature>
<proteinExistence type="predicted"/>
<evidence type="ECO:0000256" key="1">
    <source>
        <dbReference type="SAM" id="MobiDB-lite"/>
    </source>
</evidence>
<dbReference type="EnsemblMetazoa" id="AMAM007825-RA">
    <property type="protein sequence ID" value="AMAM007825-PA"/>
    <property type="gene ID" value="AMAM007825"/>
</dbReference>
<keyword evidence="3" id="KW-1185">Reference proteome</keyword>
<feature type="region of interest" description="Disordered" evidence="1">
    <location>
        <begin position="520"/>
        <end position="539"/>
    </location>
</feature>
<feature type="compositionally biased region" description="Polar residues" evidence="1">
    <location>
        <begin position="383"/>
        <end position="404"/>
    </location>
</feature>
<accession>A0A182SJ73</accession>
<name>A0A182SJ73_9DIPT</name>
<sequence>MVGALSTNFFACTRFMPSSRFFTSLISATFCFSSNLTSFTLNVVLTTFGAASSSSAAAGAAPPAPAANAPNPAGIMAVSGRLSFRFSNVLSSDTSSRFSWAILSTMDTSFGSAGFSVPSGTGIVSFGELAEATAASACRTAFVVIWRILKKQQALPSTNGRASPVASLSSAFKSSRKIEFNRKKSVKEFLVGEDVDTIWGNSYEVSTDGTPSSGLDDATLANSTSPSITVDEQDKENRSLNQPAPVGDDSLRRSSINGTNTSWDLSITIADDERRRIRNETSAVFSQSLNTTERLLVEPVAVTRAPANVRIKLNGLQVSDDTEVQAMDISPLKPNVQPSPSKSPRKMIYTFPKQAMFVEINDVPGMSVDGAQSAHQQRDEQKTPSIRPSWRTTTSGTGSQMHRSSYSDVSETWNSHPHAVFHQRMLAQTRDGGDMANVSSDVDTTIALTNAMTKVLQSCTNESIQQAANMELDESTTTTIPTNALARARPSFLPSNQRPSVDESQCLDVGADRTPISIRQPEKETLPADISSPLEGHTQRNSLSFDNLSLLNDMKLKEADTHKRDTLEQQEQIEVEKCSVEEGKREVFKIDFGLSSLSMNGRPSSPEMPVVVKPRILRPTLPPGMLLEIAKSEMKQTDSKDESDRTRMTFSRQQAIECSEDPDRAEDGGKKSLVPMDISTSGEHHTIGKPSIASIHSRLTVDMVESPKQPRQTGRSTVFTSHDIELEDRVELPGKHRGTVLSDEKMELTAHVAATTPRPADSGQQELILDETTGRLIKRATVLGTVPIDESFTDCFSPHSPQTALNNYRKTVYPLERMKEDVRKVPDRQTIVCNDSMALDVCATPTQAKTGAGSSSISCVVYGRNVDELSIHATRGNNAMDVTFARPAAVPSDCRQTLLQQENMTITEATVSNRTLVTRSERLTTHAVRAMEEDESAVDSCAKQGSNTTTRKSNFNPEAMELTTVEKATEIILERSGEVRHTMHATEVMDESRVEPALCVRMDTIGHAELQACVDLHQTHQIEEMMAP</sequence>
<feature type="compositionally biased region" description="Polar residues" evidence="1">
    <location>
        <begin position="943"/>
        <end position="954"/>
    </location>
</feature>
<dbReference type="AlphaFoldDB" id="A0A182SJ73"/>
<dbReference type="VEuPathDB" id="VectorBase:AMAM007825"/>
<protein>
    <submittedName>
        <fullName evidence="2">Uncharacterized protein</fullName>
    </submittedName>
</protein>